<feature type="domain" description="BTB" evidence="1">
    <location>
        <begin position="199"/>
        <end position="233"/>
    </location>
</feature>
<feature type="non-terminal residue" evidence="2">
    <location>
        <position position="233"/>
    </location>
</feature>
<dbReference type="InterPro" id="IPR011333">
    <property type="entry name" value="SKP1/BTB/POZ_sf"/>
</dbReference>
<evidence type="ECO:0000259" key="1">
    <source>
        <dbReference type="PROSITE" id="PS50097"/>
    </source>
</evidence>
<evidence type="ECO:0000313" key="2">
    <source>
        <dbReference type="EMBL" id="CAG8626638.1"/>
    </source>
</evidence>
<dbReference type="EMBL" id="CAJVPS010006554">
    <property type="protein sequence ID" value="CAG8626638.1"/>
    <property type="molecule type" value="Genomic_DNA"/>
</dbReference>
<name>A0A9N9GUP3_9GLOM</name>
<proteinExistence type="predicted"/>
<dbReference type="Proteomes" id="UP000789508">
    <property type="component" value="Unassembled WGS sequence"/>
</dbReference>
<dbReference type="OrthoDB" id="6359816at2759"/>
<dbReference type="Gene3D" id="3.30.710.10">
    <property type="entry name" value="Potassium Channel Kv1.1, Chain A"/>
    <property type="match status" value="1"/>
</dbReference>
<dbReference type="PROSITE" id="PS50097">
    <property type="entry name" value="BTB"/>
    <property type="match status" value="1"/>
</dbReference>
<sequence>MEKLLNLKFSDAAALLTGASLSSSSTTERQSTFNDEITFQFVVADVLELSNPVHSPLFATANDIFWQLVFGPPNVNDSEFYDLFLTAIPNTRESVSESSWKERGGLTARVYLKNHATRKDIVSREFRTNGYSIMGTWLGFKKIWKKPSYLEGGKIIVGVEFMNAPKAKEHKSVLTLPWNKAPKDLIDTWERHLGNQNTADVKFLVNDKPIYCHIDILKTRSQYFLNLFENDPS</sequence>
<gene>
    <name evidence="2" type="ORF">ALEPTO_LOCUS9190</name>
</gene>
<comment type="caution">
    <text evidence="2">The sequence shown here is derived from an EMBL/GenBank/DDBJ whole genome shotgun (WGS) entry which is preliminary data.</text>
</comment>
<dbReference type="AlphaFoldDB" id="A0A9N9GUP3"/>
<evidence type="ECO:0000313" key="3">
    <source>
        <dbReference type="Proteomes" id="UP000789508"/>
    </source>
</evidence>
<organism evidence="2 3">
    <name type="scientific">Ambispora leptoticha</name>
    <dbReference type="NCBI Taxonomy" id="144679"/>
    <lineage>
        <taxon>Eukaryota</taxon>
        <taxon>Fungi</taxon>
        <taxon>Fungi incertae sedis</taxon>
        <taxon>Mucoromycota</taxon>
        <taxon>Glomeromycotina</taxon>
        <taxon>Glomeromycetes</taxon>
        <taxon>Archaeosporales</taxon>
        <taxon>Ambisporaceae</taxon>
        <taxon>Ambispora</taxon>
    </lineage>
</organism>
<protein>
    <submittedName>
        <fullName evidence="2">5491_t:CDS:1</fullName>
    </submittedName>
</protein>
<dbReference type="InterPro" id="IPR000210">
    <property type="entry name" value="BTB/POZ_dom"/>
</dbReference>
<keyword evidence="3" id="KW-1185">Reference proteome</keyword>
<accession>A0A9N9GUP3</accession>
<reference evidence="2" key="1">
    <citation type="submission" date="2021-06" db="EMBL/GenBank/DDBJ databases">
        <authorList>
            <person name="Kallberg Y."/>
            <person name="Tangrot J."/>
            <person name="Rosling A."/>
        </authorList>
    </citation>
    <scope>NUCLEOTIDE SEQUENCE</scope>
    <source>
        <strain evidence="2">FL130A</strain>
    </source>
</reference>
<dbReference type="SUPFAM" id="SSF54695">
    <property type="entry name" value="POZ domain"/>
    <property type="match status" value="1"/>
</dbReference>